<dbReference type="Pfam" id="PF13432">
    <property type="entry name" value="TPR_16"/>
    <property type="match status" value="1"/>
</dbReference>
<dbReference type="InterPro" id="IPR006342">
    <property type="entry name" value="FkbM_mtfrase"/>
</dbReference>
<accession>A0ABX7BKB0</accession>
<dbReference type="SUPFAM" id="SSF53335">
    <property type="entry name" value="S-adenosyl-L-methionine-dependent methyltransferases"/>
    <property type="match status" value="1"/>
</dbReference>
<dbReference type="Gene3D" id="1.25.40.10">
    <property type="entry name" value="Tetratricopeptide repeat domain"/>
    <property type="match status" value="1"/>
</dbReference>
<dbReference type="InterPro" id="IPR019734">
    <property type="entry name" value="TPR_rpt"/>
</dbReference>
<dbReference type="InterPro" id="IPR029063">
    <property type="entry name" value="SAM-dependent_MTases_sf"/>
</dbReference>
<dbReference type="SUPFAM" id="SSF101447">
    <property type="entry name" value="Formin homology 2 domain (FH2 domain)"/>
    <property type="match status" value="1"/>
</dbReference>
<dbReference type="EMBL" id="CP067977">
    <property type="protein sequence ID" value="QQQ18005.1"/>
    <property type="molecule type" value="Genomic_DNA"/>
</dbReference>
<organism evidence="4 5">
    <name type="scientific">Brevundimonas vitisensis</name>
    <dbReference type="NCBI Taxonomy" id="2800818"/>
    <lineage>
        <taxon>Bacteria</taxon>
        <taxon>Pseudomonadati</taxon>
        <taxon>Pseudomonadota</taxon>
        <taxon>Alphaproteobacteria</taxon>
        <taxon>Caulobacterales</taxon>
        <taxon>Caulobacteraceae</taxon>
        <taxon>Brevundimonas</taxon>
    </lineage>
</organism>
<dbReference type="NCBIfam" id="TIGR01444">
    <property type="entry name" value="fkbM_fam"/>
    <property type="match status" value="1"/>
</dbReference>
<reference evidence="4 5" key="1">
    <citation type="submission" date="2021-01" db="EMBL/GenBank/DDBJ databases">
        <title>Brevundimonas vitis sp. nov., an bacterium isolated from grape (Vitis vinifera).</title>
        <authorList>
            <person name="Jiang L."/>
            <person name="Lee J."/>
        </authorList>
    </citation>
    <scope>NUCLEOTIDE SEQUENCE [LARGE SCALE GENOMIC DNA]</scope>
    <source>
        <strain evidence="4 5">GRTSA-9</strain>
    </source>
</reference>
<dbReference type="SMART" id="SM00028">
    <property type="entry name" value="TPR"/>
    <property type="match status" value="3"/>
</dbReference>
<feature type="repeat" description="TPR" evidence="1">
    <location>
        <begin position="82"/>
        <end position="115"/>
    </location>
</feature>
<feature type="compositionally biased region" description="Basic and acidic residues" evidence="2">
    <location>
        <begin position="176"/>
        <end position="187"/>
    </location>
</feature>
<sequence>MEIFGIRVWGEPSAGGLATMGDAARDRGDWAGAARAYRASLDLDDSRADLWVQLGHALKEGGDRAGAEAAYRQALARAPEVADTHLQLGHLLKLTDRLDEAAQFYSRAHRLDPGQDDAGRELRGLLRAGVSLPREVPQDDPQPQRRVSAVARNRRALRVEPLLHRRPPQAVTPAHEAPEPEPVRIEAEAAPAPPPPPPPPPPPLPEPQRYFTLGPDLGLTRLTDGHFLYVDPMDEAVAAHLIARGYWEAWIHQVICGLVQPGDHAIEVGANFGVYTVAMAQRMGPEGSLVTFEANPHLAELVRRSVHFNGYSGRVKVVAKAAADRATTLSFATSRRNAGGGTLSTREGALGQDSELIVVEAVRLDDVVTGDVRLIRMDAEGSEPLILRGAERLLQRPDIVVCMEWDVVQMGARADLNAFVAWLSGQGFRFWRIQYDATLLEIDAGEMATLSACDVVMSRQPPIGGVIASPLQT</sequence>
<name>A0ABX7BKB0_9CAUL</name>
<evidence type="ECO:0000256" key="1">
    <source>
        <dbReference type="PROSITE-ProRule" id="PRU00339"/>
    </source>
</evidence>
<keyword evidence="4" id="KW-0808">Transferase</keyword>
<dbReference type="Proteomes" id="UP000595448">
    <property type="component" value="Chromosome"/>
</dbReference>
<dbReference type="PROSITE" id="PS50005">
    <property type="entry name" value="TPR"/>
    <property type="match status" value="2"/>
</dbReference>
<evidence type="ECO:0000259" key="3">
    <source>
        <dbReference type="Pfam" id="PF05050"/>
    </source>
</evidence>
<dbReference type="PANTHER" id="PTHR34203">
    <property type="entry name" value="METHYLTRANSFERASE, FKBM FAMILY PROTEIN"/>
    <property type="match status" value="1"/>
</dbReference>
<dbReference type="InterPro" id="IPR052514">
    <property type="entry name" value="SAM-dependent_MTase"/>
</dbReference>
<keyword evidence="1" id="KW-0802">TPR repeat</keyword>
<dbReference type="GO" id="GO:0008168">
    <property type="term" value="F:methyltransferase activity"/>
    <property type="evidence" value="ECO:0007669"/>
    <property type="project" value="UniProtKB-KW"/>
</dbReference>
<gene>
    <name evidence="4" type="ORF">JIP62_11865</name>
</gene>
<protein>
    <submittedName>
        <fullName evidence="4">FkbM family methyltransferase</fullName>
    </submittedName>
</protein>
<keyword evidence="5" id="KW-1185">Reference proteome</keyword>
<evidence type="ECO:0000256" key="2">
    <source>
        <dbReference type="SAM" id="MobiDB-lite"/>
    </source>
</evidence>
<feature type="region of interest" description="Disordered" evidence="2">
    <location>
        <begin position="130"/>
        <end position="212"/>
    </location>
</feature>
<dbReference type="SUPFAM" id="SSF48452">
    <property type="entry name" value="TPR-like"/>
    <property type="match status" value="1"/>
</dbReference>
<dbReference type="InterPro" id="IPR011990">
    <property type="entry name" value="TPR-like_helical_dom_sf"/>
</dbReference>
<evidence type="ECO:0000313" key="4">
    <source>
        <dbReference type="EMBL" id="QQQ18005.1"/>
    </source>
</evidence>
<dbReference type="Gene3D" id="3.40.50.150">
    <property type="entry name" value="Vaccinia Virus protein VP39"/>
    <property type="match status" value="1"/>
</dbReference>
<feature type="repeat" description="TPR" evidence="1">
    <location>
        <begin position="48"/>
        <end position="81"/>
    </location>
</feature>
<feature type="compositionally biased region" description="Pro residues" evidence="2">
    <location>
        <begin position="191"/>
        <end position="206"/>
    </location>
</feature>
<dbReference type="GO" id="GO:0032259">
    <property type="term" value="P:methylation"/>
    <property type="evidence" value="ECO:0007669"/>
    <property type="project" value="UniProtKB-KW"/>
</dbReference>
<feature type="domain" description="Methyltransferase FkbM" evidence="3">
    <location>
        <begin position="267"/>
        <end position="430"/>
    </location>
</feature>
<dbReference type="PANTHER" id="PTHR34203:SF13">
    <property type="entry name" value="EXPRESSED PROTEIN"/>
    <property type="match status" value="1"/>
</dbReference>
<dbReference type="RefSeq" id="WP_201102380.1">
    <property type="nucleotide sequence ID" value="NZ_CP067977.1"/>
</dbReference>
<evidence type="ECO:0000313" key="5">
    <source>
        <dbReference type="Proteomes" id="UP000595448"/>
    </source>
</evidence>
<keyword evidence="4" id="KW-0489">Methyltransferase</keyword>
<dbReference type="Pfam" id="PF05050">
    <property type="entry name" value="Methyltransf_21"/>
    <property type="match status" value="1"/>
</dbReference>
<proteinExistence type="predicted"/>